<dbReference type="HOGENOM" id="CLU_3383347_0_0_6"/>
<reference evidence="1 2" key="1">
    <citation type="journal article" date="2011" name="J. Bacteriol.">
        <title>Draft genome sequence of the polycyclic aromatic hydrocarbon-degrading, genetically engineered bioluminescent bioreporter Pseudomonas fluorescens HK44.</title>
        <authorList>
            <person name="Chauhan A."/>
            <person name="Layton A.C."/>
            <person name="Williams D.E."/>
            <person name="Smartt A.E."/>
            <person name="Ripp S."/>
            <person name="Karpinets T.V."/>
            <person name="Brown S.D."/>
            <person name="Sayler G.S."/>
        </authorList>
    </citation>
    <scope>NUCLEOTIDE SEQUENCE [LARGE SCALE GENOMIC DNA]</scope>
    <source>
        <strain evidence="1 2">HK44</strain>
    </source>
</reference>
<dbReference type="PATRIC" id="fig|1042209.11.peg.968"/>
<proteinExistence type="predicted"/>
<dbReference type="Proteomes" id="UP000022611">
    <property type="component" value="Unassembled WGS sequence"/>
</dbReference>
<protein>
    <submittedName>
        <fullName evidence="1">Uncharacterized protein</fullName>
    </submittedName>
</protein>
<gene>
    <name evidence="1" type="ORF">HK44_022160</name>
</gene>
<dbReference type="EMBL" id="AFOY02000004">
    <property type="protein sequence ID" value="EXF96334.1"/>
    <property type="molecule type" value="Genomic_DNA"/>
</dbReference>
<accession>A0A010S7E8</accession>
<organism evidence="1 2">
    <name type="scientific">Pseudomonas fluorescens HK44</name>
    <dbReference type="NCBI Taxonomy" id="1042209"/>
    <lineage>
        <taxon>Bacteria</taxon>
        <taxon>Pseudomonadati</taxon>
        <taxon>Pseudomonadota</taxon>
        <taxon>Gammaproteobacteria</taxon>
        <taxon>Pseudomonadales</taxon>
        <taxon>Pseudomonadaceae</taxon>
        <taxon>Pseudomonas</taxon>
    </lineage>
</organism>
<comment type="caution">
    <text evidence="1">The sequence shown here is derived from an EMBL/GenBank/DDBJ whole genome shotgun (WGS) entry which is preliminary data.</text>
</comment>
<evidence type="ECO:0000313" key="1">
    <source>
        <dbReference type="EMBL" id="EXF96334.1"/>
    </source>
</evidence>
<dbReference type="AlphaFoldDB" id="A0A010S7E8"/>
<dbReference type="Gene3D" id="3.40.50.720">
    <property type="entry name" value="NAD(P)-binding Rossmann-like Domain"/>
    <property type="match status" value="1"/>
</dbReference>
<name>A0A010S7E8_PSEFL</name>
<evidence type="ECO:0000313" key="2">
    <source>
        <dbReference type="Proteomes" id="UP000022611"/>
    </source>
</evidence>
<sequence>MGIKFAKAVGAEVTLLTRLASKSEEGRREGAAH</sequence>